<comment type="caution">
    <text evidence="4">The sequence shown here is derived from an EMBL/GenBank/DDBJ whole genome shotgun (WGS) entry which is preliminary data.</text>
</comment>
<accession>A0A196SF01</accession>
<dbReference type="PANTHER" id="PTHR16263:SF4">
    <property type="entry name" value="TETRATRICOPEPTIDE REPEAT PROTEIN 38"/>
    <property type="match status" value="1"/>
</dbReference>
<sequence>MLMYHHHPFITLDTFLEKNPDFVMGNVICAISSYLTGLGDERVYYDRIKDTLSQDPNQKEYTKNEHLYLNVLSALRCNRIHYAINTLESILMNDPVDILCINTLHSLYQMLGRAESMYASLSRVWSFWGINIPCDELMAGYRASCLSLLGRGEEAEKVGMQTLSGNAQDVRAVHAVLHGRTREGLRFLRETARAWSNHPVDYTTGSTLDHHLLSHKMTLNMQVKQYGNAVVLLDGMLLREQELVAKTEGESSDKATDKTTDKASDKATDKSEKEKEKKEKKETKAEKRERRRREKEPRAYRETVDSAEVDEQETLTSDHVNDYVHVLYRMELLGEGMGDRWAQVLDLLRRTHKRFLTPVDTVYRALLFSVTGQEAPLQALLSGDAAREQDALWQELQLPETQLKWEHVRGDDRLNSLAAVDVVRPVVDALLELNSEHYAPASRLLFQHREAFGQLGGEPRDAELLLFSLVKALDGCGMHRVLERVLNDFTSQNAKRADAYILLADCVKKMGFVRKAETLNDFAHNLGFEQGGNETN</sequence>
<feature type="region of interest" description="Disordered" evidence="3">
    <location>
        <begin position="245"/>
        <end position="313"/>
    </location>
</feature>
<name>A0A196SF01_BLAHN</name>
<dbReference type="OrthoDB" id="1427555at2759"/>
<dbReference type="EMBL" id="LXWW01000238">
    <property type="protein sequence ID" value="OAO14559.1"/>
    <property type="molecule type" value="Genomic_DNA"/>
</dbReference>
<dbReference type="AlphaFoldDB" id="A0A196SF01"/>
<dbReference type="PANTHER" id="PTHR16263">
    <property type="entry name" value="TETRATRICOPEPTIDE REPEAT PROTEIN 38"/>
    <property type="match status" value="1"/>
</dbReference>
<organism evidence="4 5">
    <name type="scientific">Blastocystis sp. subtype 1 (strain ATCC 50177 / NandII)</name>
    <dbReference type="NCBI Taxonomy" id="478820"/>
    <lineage>
        <taxon>Eukaryota</taxon>
        <taxon>Sar</taxon>
        <taxon>Stramenopiles</taxon>
        <taxon>Bigyra</taxon>
        <taxon>Opalozoa</taxon>
        <taxon>Opalinata</taxon>
        <taxon>Blastocystidae</taxon>
        <taxon>Blastocystis</taxon>
    </lineage>
</organism>
<dbReference type="Proteomes" id="UP000078348">
    <property type="component" value="Unassembled WGS sequence"/>
</dbReference>
<dbReference type="InterPro" id="IPR033891">
    <property type="entry name" value="TTC38"/>
</dbReference>
<gene>
    <name evidence="4" type="ORF">AV274_3862</name>
</gene>
<reference evidence="4 5" key="1">
    <citation type="submission" date="2016-05" db="EMBL/GenBank/DDBJ databases">
        <title>Nuclear genome of Blastocystis sp. subtype 1 NandII.</title>
        <authorList>
            <person name="Gentekaki E."/>
            <person name="Curtis B."/>
            <person name="Stairs C."/>
            <person name="Eme L."/>
            <person name="Herman E."/>
            <person name="Klimes V."/>
            <person name="Arias M.C."/>
            <person name="Elias M."/>
            <person name="Hilliou F."/>
            <person name="Klute M."/>
            <person name="Malik S.-B."/>
            <person name="Pightling A."/>
            <person name="Rachubinski R."/>
            <person name="Salas D."/>
            <person name="Schlacht A."/>
            <person name="Suga H."/>
            <person name="Archibald J."/>
            <person name="Ball S.G."/>
            <person name="Clark G."/>
            <person name="Dacks J."/>
            <person name="Van Der Giezen M."/>
            <person name="Tsaousis A."/>
            <person name="Roger A."/>
        </authorList>
    </citation>
    <scope>NUCLEOTIDE SEQUENCE [LARGE SCALE GENOMIC DNA]</scope>
    <source>
        <strain evidence="5">ATCC 50177 / NandII</strain>
    </source>
</reference>
<feature type="compositionally biased region" description="Basic and acidic residues" evidence="3">
    <location>
        <begin position="245"/>
        <end position="304"/>
    </location>
</feature>
<keyword evidence="2" id="KW-0802">TPR repeat</keyword>
<evidence type="ECO:0000256" key="1">
    <source>
        <dbReference type="ARBA" id="ARBA00022737"/>
    </source>
</evidence>
<proteinExistence type="predicted"/>
<evidence type="ECO:0000313" key="4">
    <source>
        <dbReference type="EMBL" id="OAO14559.1"/>
    </source>
</evidence>
<protein>
    <submittedName>
        <fullName evidence="4">Tetratricopeptide repeat protein</fullName>
    </submittedName>
</protein>
<keyword evidence="5" id="KW-1185">Reference proteome</keyword>
<evidence type="ECO:0000313" key="5">
    <source>
        <dbReference type="Proteomes" id="UP000078348"/>
    </source>
</evidence>
<evidence type="ECO:0000256" key="2">
    <source>
        <dbReference type="ARBA" id="ARBA00022803"/>
    </source>
</evidence>
<evidence type="ECO:0000256" key="3">
    <source>
        <dbReference type="SAM" id="MobiDB-lite"/>
    </source>
</evidence>
<keyword evidence="1" id="KW-0677">Repeat</keyword>